<protein>
    <submittedName>
        <fullName evidence="2">Uncharacterized protein</fullName>
    </submittedName>
</protein>
<reference evidence="3" key="2">
    <citation type="journal article" date="2008" name="Nucleic Acids Res.">
        <title>The rice annotation project database (RAP-DB): 2008 update.</title>
        <authorList>
            <consortium name="The rice annotation project (RAP)"/>
        </authorList>
    </citation>
    <scope>GENOME REANNOTATION</scope>
    <source>
        <strain evidence="3">cv. Nipponbare</strain>
    </source>
</reference>
<dbReference type="Proteomes" id="UP000000763">
    <property type="component" value="Chromosome 2"/>
</dbReference>
<organism evidence="2 3">
    <name type="scientific">Oryza sativa subsp. japonica</name>
    <name type="common">Rice</name>
    <dbReference type="NCBI Taxonomy" id="39947"/>
    <lineage>
        <taxon>Eukaryota</taxon>
        <taxon>Viridiplantae</taxon>
        <taxon>Streptophyta</taxon>
        <taxon>Embryophyta</taxon>
        <taxon>Tracheophyta</taxon>
        <taxon>Spermatophyta</taxon>
        <taxon>Magnoliopsida</taxon>
        <taxon>Liliopsida</taxon>
        <taxon>Poales</taxon>
        <taxon>Poaceae</taxon>
        <taxon>BOP clade</taxon>
        <taxon>Oryzoideae</taxon>
        <taxon>Oryzeae</taxon>
        <taxon>Oryzinae</taxon>
        <taxon>Oryza</taxon>
        <taxon>Oryza sativa</taxon>
    </lineage>
</organism>
<reference evidence="3" key="1">
    <citation type="journal article" date="2005" name="Nature">
        <title>The map-based sequence of the rice genome.</title>
        <authorList>
            <consortium name="International rice genome sequencing project (IRGSP)"/>
            <person name="Matsumoto T."/>
            <person name="Wu J."/>
            <person name="Kanamori H."/>
            <person name="Katayose Y."/>
            <person name="Fujisawa M."/>
            <person name="Namiki N."/>
            <person name="Mizuno H."/>
            <person name="Yamamoto K."/>
            <person name="Antonio B.A."/>
            <person name="Baba T."/>
            <person name="Sakata K."/>
            <person name="Nagamura Y."/>
            <person name="Aoki H."/>
            <person name="Arikawa K."/>
            <person name="Arita K."/>
            <person name="Bito T."/>
            <person name="Chiden Y."/>
            <person name="Fujitsuka N."/>
            <person name="Fukunaka R."/>
            <person name="Hamada M."/>
            <person name="Harada C."/>
            <person name="Hayashi A."/>
            <person name="Hijishita S."/>
            <person name="Honda M."/>
            <person name="Hosokawa S."/>
            <person name="Ichikawa Y."/>
            <person name="Idonuma A."/>
            <person name="Iijima M."/>
            <person name="Ikeda M."/>
            <person name="Ikeno M."/>
            <person name="Ito K."/>
            <person name="Ito S."/>
            <person name="Ito T."/>
            <person name="Ito Y."/>
            <person name="Ito Y."/>
            <person name="Iwabuchi A."/>
            <person name="Kamiya K."/>
            <person name="Karasawa W."/>
            <person name="Kurita K."/>
            <person name="Katagiri S."/>
            <person name="Kikuta A."/>
            <person name="Kobayashi H."/>
            <person name="Kobayashi N."/>
            <person name="Machita K."/>
            <person name="Maehara T."/>
            <person name="Masukawa M."/>
            <person name="Mizubayashi T."/>
            <person name="Mukai Y."/>
            <person name="Nagasaki H."/>
            <person name="Nagata Y."/>
            <person name="Naito S."/>
            <person name="Nakashima M."/>
            <person name="Nakama Y."/>
            <person name="Nakamichi Y."/>
            <person name="Nakamura M."/>
            <person name="Meguro A."/>
            <person name="Negishi M."/>
            <person name="Ohta I."/>
            <person name="Ohta T."/>
            <person name="Okamoto M."/>
            <person name="Ono N."/>
            <person name="Saji S."/>
            <person name="Sakaguchi M."/>
            <person name="Sakai K."/>
            <person name="Shibata M."/>
            <person name="Shimokawa T."/>
            <person name="Song J."/>
            <person name="Takazaki Y."/>
            <person name="Terasawa K."/>
            <person name="Tsugane M."/>
            <person name="Tsuji K."/>
            <person name="Ueda S."/>
            <person name="Waki K."/>
            <person name="Yamagata H."/>
            <person name="Yamamoto M."/>
            <person name="Yamamoto S."/>
            <person name="Yamane H."/>
            <person name="Yoshiki S."/>
            <person name="Yoshihara R."/>
            <person name="Yukawa K."/>
            <person name="Zhong H."/>
            <person name="Yano M."/>
            <person name="Yuan Q."/>
            <person name="Ouyang S."/>
            <person name="Liu J."/>
            <person name="Jones K.M."/>
            <person name="Gansberger K."/>
            <person name="Moffat K."/>
            <person name="Hill J."/>
            <person name="Bera J."/>
            <person name="Fadrosh D."/>
            <person name="Jin S."/>
            <person name="Johri S."/>
            <person name="Kim M."/>
            <person name="Overton L."/>
            <person name="Reardon M."/>
            <person name="Tsitrin T."/>
            <person name="Vuong H."/>
            <person name="Weaver B."/>
            <person name="Ciecko A."/>
            <person name="Tallon L."/>
            <person name="Jackson J."/>
            <person name="Pai G."/>
            <person name="Aken S.V."/>
            <person name="Utterback T."/>
            <person name="Reidmuller S."/>
            <person name="Feldblyum T."/>
            <person name="Hsiao J."/>
            <person name="Zismann V."/>
            <person name="Iobst S."/>
            <person name="de Vazeille A.R."/>
            <person name="Buell C.R."/>
            <person name="Ying K."/>
            <person name="Li Y."/>
            <person name="Lu T."/>
            <person name="Huang Y."/>
            <person name="Zhao Q."/>
            <person name="Feng Q."/>
            <person name="Zhang L."/>
            <person name="Zhu J."/>
            <person name="Weng Q."/>
            <person name="Mu J."/>
            <person name="Lu Y."/>
            <person name="Fan D."/>
            <person name="Liu Y."/>
            <person name="Guan J."/>
            <person name="Zhang Y."/>
            <person name="Yu S."/>
            <person name="Liu X."/>
            <person name="Zhang Y."/>
            <person name="Hong G."/>
            <person name="Han B."/>
            <person name="Choisne N."/>
            <person name="Demange N."/>
            <person name="Orjeda G."/>
            <person name="Samain S."/>
            <person name="Cattolico L."/>
            <person name="Pelletier E."/>
            <person name="Couloux A."/>
            <person name="Segurens B."/>
            <person name="Wincker P."/>
            <person name="D'Hont A."/>
            <person name="Scarpelli C."/>
            <person name="Weissenbach J."/>
            <person name="Salanoubat M."/>
            <person name="Quetier F."/>
            <person name="Yu Y."/>
            <person name="Kim H.R."/>
            <person name="Rambo T."/>
            <person name="Currie J."/>
            <person name="Collura K."/>
            <person name="Luo M."/>
            <person name="Yang T."/>
            <person name="Ammiraju J.S.S."/>
            <person name="Engler F."/>
            <person name="Soderlund C."/>
            <person name="Wing R.A."/>
            <person name="Palmer L.E."/>
            <person name="de la Bastide M."/>
            <person name="Spiegel L."/>
            <person name="Nascimento L."/>
            <person name="Zutavern T."/>
            <person name="O'Shaughnessy A."/>
            <person name="Dike S."/>
            <person name="Dedhia N."/>
            <person name="Preston R."/>
            <person name="Balija V."/>
            <person name="McCombie W.R."/>
            <person name="Chow T."/>
            <person name="Chen H."/>
            <person name="Chung M."/>
            <person name="Chen C."/>
            <person name="Shaw J."/>
            <person name="Wu H."/>
            <person name="Hsiao K."/>
            <person name="Chao Y."/>
            <person name="Chu M."/>
            <person name="Cheng C."/>
            <person name="Hour A."/>
            <person name="Lee P."/>
            <person name="Lin S."/>
            <person name="Lin Y."/>
            <person name="Liou J."/>
            <person name="Liu S."/>
            <person name="Hsing Y."/>
            <person name="Raghuvanshi S."/>
            <person name="Mohanty A."/>
            <person name="Bharti A.K."/>
            <person name="Gaur A."/>
            <person name="Gupta V."/>
            <person name="Kumar D."/>
            <person name="Ravi V."/>
            <person name="Vij S."/>
            <person name="Kapur A."/>
            <person name="Khurana P."/>
            <person name="Khurana P."/>
            <person name="Khurana J.P."/>
            <person name="Tyagi A.K."/>
            <person name="Gaikwad K."/>
            <person name="Singh A."/>
            <person name="Dalal V."/>
            <person name="Srivastava S."/>
            <person name="Dixit A."/>
            <person name="Pal A.K."/>
            <person name="Ghazi I.A."/>
            <person name="Yadav M."/>
            <person name="Pandit A."/>
            <person name="Bhargava A."/>
            <person name="Sureshbabu K."/>
            <person name="Batra K."/>
            <person name="Sharma T.R."/>
            <person name="Mohapatra T."/>
            <person name="Singh N.K."/>
            <person name="Messing J."/>
            <person name="Nelson A.B."/>
            <person name="Fuks G."/>
            <person name="Kavchok S."/>
            <person name="Keizer G."/>
            <person name="Linton E."/>
            <person name="Llaca V."/>
            <person name="Song R."/>
            <person name="Tanyolac B."/>
            <person name="Young S."/>
            <person name="Ho-Il K."/>
            <person name="Hahn J.H."/>
            <person name="Sangsakoo G."/>
            <person name="Vanavichit A."/>
            <person name="de Mattos Luiz.A.T."/>
            <person name="Zimmer P.D."/>
            <person name="Malone G."/>
            <person name="Dellagostin O."/>
            <person name="de Oliveira A.C."/>
            <person name="Bevan M."/>
            <person name="Bancroft I."/>
            <person name="Minx P."/>
            <person name="Cordum H."/>
            <person name="Wilson R."/>
            <person name="Cheng Z."/>
            <person name="Jin W."/>
            <person name="Jiang J."/>
            <person name="Leong S.A."/>
            <person name="Iwama H."/>
            <person name="Gojobori T."/>
            <person name="Itoh T."/>
            <person name="Niimura Y."/>
            <person name="Fujii Y."/>
            <person name="Habara T."/>
            <person name="Sakai H."/>
            <person name="Sato Y."/>
            <person name="Wilson G."/>
            <person name="Kumar K."/>
            <person name="McCouch S."/>
            <person name="Juretic N."/>
            <person name="Hoen D."/>
            <person name="Wright S."/>
            <person name="Bruskiewich R."/>
            <person name="Bureau T."/>
            <person name="Miyao A."/>
            <person name="Hirochika H."/>
            <person name="Nishikawa T."/>
            <person name="Kadowaki K."/>
            <person name="Sugiura M."/>
            <person name="Burr B."/>
            <person name="Sasaki T."/>
        </authorList>
    </citation>
    <scope>NUCLEOTIDE SEQUENCE [LARGE SCALE GENOMIC DNA]</scope>
    <source>
        <strain evidence="3">cv. Nipponbare</strain>
    </source>
</reference>
<dbReference type="EMBL" id="AP005497">
    <property type="protein sequence ID" value="BAD38131.1"/>
    <property type="molecule type" value="Genomic_DNA"/>
</dbReference>
<evidence type="ECO:0000313" key="2">
    <source>
        <dbReference type="EMBL" id="BAD38131.1"/>
    </source>
</evidence>
<feature type="region of interest" description="Disordered" evidence="1">
    <location>
        <begin position="13"/>
        <end position="46"/>
    </location>
</feature>
<name>Q67UN8_ORYSJ</name>
<evidence type="ECO:0000313" key="3">
    <source>
        <dbReference type="Proteomes" id="UP000000763"/>
    </source>
</evidence>
<proteinExistence type="predicted"/>
<accession>Q67UN8</accession>
<sequence>MAQWRVVAGEALPSARSVGRGGDGGRQAAPLPSARSVGRGGDNSDVRLWATAGGEAAVAGGAFGRAVGSASSPPPTSYARWDPMCCSSAAPSSPWRPSSILSMFFVFCV</sequence>
<dbReference type="AlphaFoldDB" id="Q67UN8"/>
<evidence type="ECO:0000256" key="1">
    <source>
        <dbReference type="SAM" id="MobiDB-lite"/>
    </source>
</evidence>
<gene>
    <name evidence="2" type="primary">OSJNBb0071O21.7</name>
</gene>